<keyword evidence="6 12" id="KW-0547">Nucleotide-binding</keyword>
<keyword evidence="7 12" id="KW-0067">ATP-binding</keyword>
<dbReference type="InterPro" id="IPR033729">
    <property type="entry name" value="SerRS_core"/>
</dbReference>
<dbReference type="InterPro" id="IPR002317">
    <property type="entry name" value="Ser-tRNA-ligase_type_1"/>
</dbReference>
<dbReference type="GO" id="GO:0004828">
    <property type="term" value="F:serine-tRNA ligase activity"/>
    <property type="evidence" value="ECO:0007669"/>
    <property type="project" value="UniProtKB-UniRule"/>
</dbReference>
<evidence type="ECO:0000256" key="13">
    <source>
        <dbReference type="PIRSR" id="PIRSR001529-1"/>
    </source>
</evidence>
<evidence type="ECO:0000256" key="9">
    <source>
        <dbReference type="ARBA" id="ARBA00023146"/>
    </source>
</evidence>
<evidence type="ECO:0000256" key="7">
    <source>
        <dbReference type="ARBA" id="ARBA00022840"/>
    </source>
</evidence>
<evidence type="ECO:0000256" key="10">
    <source>
        <dbReference type="ARBA" id="ARBA00047929"/>
    </source>
</evidence>
<dbReference type="InterPro" id="IPR045864">
    <property type="entry name" value="aa-tRNA-synth_II/BPL/LPL"/>
</dbReference>
<dbReference type="PANTHER" id="PTHR43697">
    <property type="entry name" value="SERYL-TRNA SYNTHETASE"/>
    <property type="match status" value="1"/>
</dbReference>
<dbReference type="InterPro" id="IPR015866">
    <property type="entry name" value="Ser-tRNA-synth_1_N"/>
</dbReference>
<keyword evidence="9 12" id="KW-0030">Aminoacyl-tRNA synthetase</keyword>
<comment type="subunit">
    <text evidence="12">Homodimer. The tRNA molecule binds across the dimer.</text>
</comment>
<evidence type="ECO:0000256" key="5">
    <source>
        <dbReference type="ARBA" id="ARBA00022598"/>
    </source>
</evidence>
<dbReference type="PANTHER" id="PTHR43697:SF1">
    <property type="entry name" value="SERINE--TRNA LIGASE"/>
    <property type="match status" value="1"/>
</dbReference>
<dbReference type="SUPFAM" id="SSF46589">
    <property type="entry name" value="tRNA-binding arm"/>
    <property type="match status" value="1"/>
</dbReference>
<protein>
    <recommendedName>
        <fullName evidence="12">Serine--tRNA ligase</fullName>
        <ecNumber evidence="12">6.1.1.11</ecNumber>
    </recommendedName>
    <alternativeName>
        <fullName evidence="12">Seryl-tRNA synthetase</fullName>
        <shortName evidence="12">SerRS</shortName>
    </alternativeName>
    <alternativeName>
        <fullName evidence="12">Seryl-tRNA(Ser/Sec) synthetase</fullName>
    </alternativeName>
</protein>
<comment type="pathway">
    <text evidence="2 12">Aminoacyl-tRNA biosynthesis; selenocysteinyl-tRNA(Sec) biosynthesis; L-seryl-tRNA(Sec) from L-serine and tRNA(Sec): step 1/1.</text>
</comment>
<dbReference type="RefSeq" id="WP_184863014.1">
    <property type="nucleotide sequence ID" value="NZ_JACHLK010000014.1"/>
</dbReference>
<evidence type="ECO:0000256" key="12">
    <source>
        <dbReference type="HAMAP-Rule" id="MF_00176"/>
    </source>
</evidence>
<comment type="catalytic activity">
    <reaction evidence="10 12">
        <text>tRNA(Sec) + L-serine + ATP = L-seryl-tRNA(Sec) + AMP + diphosphate + H(+)</text>
        <dbReference type="Rhea" id="RHEA:42580"/>
        <dbReference type="Rhea" id="RHEA-COMP:9742"/>
        <dbReference type="Rhea" id="RHEA-COMP:10128"/>
        <dbReference type="ChEBI" id="CHEBI:15378"/>
        <dbReference type="ChEBI" id="CHEBI:30616"/>
        <dbReference type="ChEBI" id="CHEBI:33019"/>
        <dbReference type="ChEBI" id="CHEBI:33384"/>
        <dbReference type="ChEBI" id="CHEBI:78442"/>
        <dbReference type="ChEBI" id="CHEBI:78533"/>
        <dbReference type="ChEBI" id="CHEBI:456215"/>
        <dbReference type="EC" id="6.1.1.11"/>
    </reaction>
</comment>
<keyword evidence="15" id="KW-0175">Coiled coil</keyword>
<organism evidence="17 18">
    <name type="scientific">Acidovorax soli</name>
    <dbReference type="NCBI Taxonomy" id="592050"/>
    <lineage>
        <taxon>Bacteria</taxon>
        <taxon>Pseudomonadati</taxon>
        <taxon>Pseudomonadota</taxon>
        <taxon>Betaproteobacteria</taxon>
        <taxon>Burkholderiales</taxon>
        <taxon>Comamonadaceae</taxon>
        <taxon>Acidovorax</taxon>
    </lineage>
</organism>
<evidence type="ECO:0000256" key="4">
    <source>
        <dbReference type="ARBA" id="ARBA00022490"/>
    </source>
</evidence>
<dbReference type="PROSITE" id="PS50862">
    <property type="entry name" value="AA_TRNA_LIGASE_II"/>
    <property type="match status" value="1"/>
</dbReference>
<evidence type="ECO:0000256" key="14">
    <source>
        <dbReference type="PIRSR" id="PIRSR001529-2"/>
    </source>
</evidence>
<evidence type="ECO:0000259" key="16">
    <source>
        <dbReference type="PROSITE" id="PS50862"/>
    </source>
</evidence>
<evidence type="ECO:0000313" key="18">
    <source>
        <dbReference type="Proteomes" id="UP000575083"/>
    </source>
</evidence>
<dbReference type="InterPro" id="IPR006195">
    <property type="entry name" value="aa-tRNA-synth_II"/>
</dbReference>
<evidence type="ECO:0000256" key="11">
    <source>
        <dbReference type="ARBA" id="ARBA00048823"/>
    </source>
</evidence>
<comment type="caution">
    <text evidence="17">The sequence shown here is derived from an EMBL/GenBank/DDBJ whole genome shotgun (WGS) entry which is preliminary data.</text>
</comment>
<feature type="binding site" evidence="12">
    <location>
        <position position="398"/>
    </location>
    <ligand>
        <name>L-serine</name>
        <dbReference type="ChEBI" id="CHEBI:33384"/>
    </ligand>
</feature>
<dbReference type="NCBIfam" id="TIGR00414">
    <property type="entry name" value="serS"/>
    <property type="match status" value="1"/>
</dbReference>
<dbReference type="SUPFAM" id="SSF55681">
    <property type="entry name" value="Class II aaRS and biotin synthetases"/>
    <property type="match status" value="1"/>
</dbReference>
<feature type="binding site" evidence="13">
    <location>
        <position position="245"/>
    </location>
    <ligand>
        <name>L-serine</name>
        <dbReference type="ChEBI" id="CHEBI:33384"/>
    </ligand>
</feature>
<accession>A0A7X0UC30</accession>
<dbReference type="Pfam" id="PF02403">
    <property type="entry name" value="Seryl_tRNA_N"/>
    <property type="match status" value="1"/>
</dbReference>
<evidence type="ECO:0000256" key="2">
    <source>
        <dbReference type="ARBA" id="ARBA00005045"/>
    </source>
</evidence>
<dbReference type="InterPro" id="IPR002314">
    <property type="entry name" value="aa-tRNA-synt_IIb"/>
</dbReference>
<dbReference type="HAMAP" id="MF_00176">
    <property type="entry name" value="Ser_tRNA_synth_type1"/>
    <property type="match status" value="1"/>
</dbReference>
<dbReference type="PRINTS" id="PR00981">
    <property type="entry name" value="TRNASYNTHSER"/>
</dbReference>
<feature type="binding site" evidence="12">
    <location>
        <begin position="245"/>
        <end position="247"/>
    </location>
    <ligand>
        <name>L-serine</name>
        <dbReference type="ChEBI" id="CHEBI:33384"/>
    </ligand>
</feature>
<keyword evidence="18" id="KW-1185">Reference proteome</keyword>
<dbReference type="GO" id="GO:0005737">
    <property type="term" value="C:cytoplasm"/>
    <property type="evidence" value="ECO:0007669"/>
    <property type="project" value="UniProtKB-SubCell"/>
</dbReference>
<comment type="caution">
    <text evidence="12">Lacks conserved residue(s) required for the propagation of feature annotation.</text>
</comment>
<feature type="binding site" evidence="12 13">
    <location>
        <position position="299"/>
    </location>
    <ligand>
        <name>L-serine</name>
        <dbReference type="ChEBI" id="CHEBI:33384"/>
    </ligand>
</feature>
<feature type="coiled-coil region" evidence="15">
    <location>
        <begin position="33"/>
        <end position="107"/>
    </location>
</feature>
<dbReference type="InterPro" id="IPR042103">
    <property type="entry name" value="SerRS_1_N_sf"/>
</dbReference>
<dbReference type="Gene3D" id="1.10.287.40">
    <property type="entry name" value="Serine-tRNA synthetase, tRNA binding domain"/>
    <property type="match status" value="1"/>
</dbReference>
<evidence type="ECO:0000256" key="6">
    <source>
        <dbReference type="ARBA" id="ARBA00022741"/>
    </source>
</evidence>
<comment type="similarity">
    <text evidence="3 12">Belongs to the class-II aminoacyl-tRNA synthetase family. Type-1 seryl-tRNA synthetase subfamily.</text>
</comment>
<keyword evidence="4 12" id="KW-0963">Cytoplasm</keyword>
<feature type="binding site" evidence="12 14">
    <location>
        <begin position="276"/>
        <end position="278"/>
    </location>
    <ligand>
        <name>ATP</name>
        <dbReference type="ChEBI" id="CHEBI:30616"/>
    </ligand>
</feature>
<reference evidence="17 18" key="1">
    <citation type="submission" date="2020-08" db="EMBL/GenBank/DDBJ databases">
        <title>Functional genomics of gut bacteria from endangered species of beetles.</title>
        <authorList>
            <person name="Carlos-Shanley C."/>
        </authorList>
    </citation>
    <scope>NUCLEOTIDE SEQUENCE [LARGE SCALE GENOMIC DNA]</scope>
    <source>
        <strain evidence="17 18">S00198</strain>
    </source>
</reference>
<dbReference type="GO" id="GO:0005524">
    <property type="term" value="F:ATP binding"/>
    <property type="evidence" value="ECO:0007669"/>
    <property type="project" value="UniProtKB-UniRule"/>
</dbReference>
<evidence type="ECO:0000313" key="17">
    <source>
        <dbReference type="EMBL" id="MBB6562723.1"/>
    </source>
</evidence>
<dbReference type="CDD" id="cd00770">
    <property type="entry name" value="SerRS_core"/>
    <property type="match status" value="1"/>
</dbReference>
<dbReference type="EC" id="6.1.1.11" evidence="12"/>
<feature type="domain" description="Aminoacyl-transfer RNA synthetases class-II family profile" evidence="16">
    <location>
        <begin position="175"/>
        <end position="423"/>
    </location>
</feature>
<dbReference type="Proteomes" id="UP000575083">
    <property type="component" value="Unassembled WGS sequence"/>
</dbReference>
<dbReference type="GO" id="GO:0016260">
    <property type="term" value="P:selenocysteine biosynthetic process"/>
    <property type="evidence" value="ECO:0007669"/>
    <property type="project" value="UniProtKB-UniRule"/>
</dbReference>
<comment type="domain">
    <text evidence="12">Consists of two distinct domains, a catalytic core and a N-terminal extension that is involved in tRNA binding.</text>
</comment>
<dbReference type="Pfam" id="PF00587">
    <property type="entry name" value="tRNA-synt_2b"/>
    <property type="match status" value="1"/>
</dbReference>
<feature type="binding site" evidence="12 14">
    <location>
        <begin position="363"/>
        <end position="366"/>
    </location>
    <ligand>
        <name>ATP</name>
        <dbReference type="ChEBI" id="CHEBI:30616"/>
    </ligand>
</feature>
<evidence type="ECO:0000256" key="8">
    <source>
        <dbReference type="ARBA" id="ARBA00022917"/>
    </source>
</evidence>
<dbReference type="GO" id="GO:0006434">
    <property type="term" value="P:seryl-tRNA aminoacylation"/>
    <property type="evidence" value="ECO:0007669"/>
    <property type="project" value="UniProtKB-UniRule"/>
</dbReference>
<sequence>MLDILLLRKDLDTAIARLETRKKPQAFLDVAAFQGLESERKTLQSRTEELQSQRNQLSKQVGMLISRGEKDAAEATKAQVTAMKAELDQSAARLEQIQAELQAMLVAVPNLPHESVPVGSDESGNVEVRRWGTPGTYAFEVKDHVDVGTPLGLDFDMGVKLSGSRFTVMKGQIARLHRALSQFMLDVQTQEHGYTECYVPYAVNADSLKGTGQLPKFEGDLFAAKKGGQDGEPVPDNAALYLIPTSEVPLTNFVRDVIVAEAELPIKLTAHTPCFRSEAGSYGRDTRGMIRQHQFDKVEMVQIVHPEKSYEALEEMTGHAEAVLQKLGLPYRVMSLCTGDMGFGAAKTYDLEVWLPAQNTYREISSVSNCEAFQARRLQARFKNAQGKNELLHTLNGSGLAVGRTLVAVLENYQQADGSVTVPEVLRPYLGGLAVLAPQA</sequence>
<comment type="catalytic activity">
    <reaction evidence="11 12">
        <text>tRNA(Ser) + L-serine + ATP = L-seryl-tRNA(Ser) + AMP + diphosphate + H(+)</text>
        <dbReference type="Rhea" id="RHEA:12292"/>
        <dbReference type="Rhea" id="RHEA-COMP:9669"/>
        <dbReference type="Rhea" id="RHEA-COMP:9703"/>
        <dbReference type="ChEBI" id="CHEBI:15378"/>
        <dbReference type="ChEBI" id="CHEBI:30616"/>
        <dbReference type="ChEBI" id="CHEBI:33019"/>
        <dbReference type="ChEBI" id="CHEBI:33384"/>
        <dbReference type="ChEBI" id="CHEBI:78442"/>
        <dbReference type="ChEBI" id="CHEBI:78533"/>
        <dbReference type="ChEBI" id="CHEBI:456215"/>
        <dbReference type="EC" id="6.1.1.11"/>
    </reaction>
</comment>
<feature type="binding site" evidence="13">
    <location>
        <position position="396"/>
    </location>
    <ligand>
        <name>L-serine</name>
        <dbReference type="ChEBI" id="CHEBI:33384"/>
    </ligand>
</feature>
<dbReference type="Gene3D" id="3.30.930.10">
    <property type="entry name" value="Bira Bifunctional Protein, Domain 2"/>
    <property type="match status" value="1"/>
</dbReference>
<dbReference type="PIRSF" id="PIRSF001529">
    <property type="entry name" value="Ser-tRNA-synth_IIa"/>
    <property type="match status" value="1"/>
</dbReference>
<dbReference type="EMBL" id="JACHLK010000014">
    <property type="protein sequence ID" value="MBB6562723.1"/>
    <property type="molecule type" value="Genomic_DNA"/>
</dbReference>
<evidence type="ECO:0000256" key="15">
    <source>
        <dbReference type="SAM" id="Coils"/>
    </source>
</evidence>
<dbReference type="AlphaFoldDB" id="A0A7X0UC30"/>
<feature type="binding site" evidence="13">
    <location>
        <position position="276"/>
    </location>
    <ligand>
        <name>L-serine</name>
        <dbReference type="ChEBI" id="CHEBI:33384"/>
    </ligand>
</feature>
<gene>
    <name evidence="12" type="primary">serS</name>
    <name evidence="17" type="ORF">HNP48_005439</name>
</gene>
<name>A0A7X0UC30_9BURK</name>
<comment type="function">
    <text evidence="12">Catalyzes the attachment of serine to tRNA(Ser). Is also able to aminoacylate tRNA(Sec) with serine, to form the misacylated tRNA L-seryl-tRNA(Sec), which will be further converted into selenocysteinyl-tRNA(Sec).</text>
</comment>
<dbReference type="UniPathway" id="UPA00906">
    <property type="reaction ID" value="UER00895"/>
</dbReference>
<comment type="subcellular location">
    <subcellularLocation>
        <location evidence="1 12">Cytoplasm</location>
    </subcellularLocation>
</comment>
<proteinExistence type="inferred from homology"/>
<evidence type="ECO:0000256" key="3">
    <source>
        <dbReference type="ARBA" id="ARBA00010728"/>
    </source>
</evidence>
<keyword evidence="8 12" id="KW-0648">Protein biosynthesis</keyword>
<keyword evidence="5 12" id="KW-0436">Ligase</keyword>
<evidence type="ECO:0000256" key="1">
    <source>
        <dbReference type="ARBA" id="ARBA00004496"/>
    </source>
</evidence>
<dbReference type="InterPro" id="IPR010978">
    <property type="entry name" value="tRNA-bd_arm"/>
</dbReference>